<dbReference type="AlphaFoldDB" id="A0A6J8CIR1"/>
<name>A0A6J8CIR1_MYTCO</name>
<accession>A0A6J8CIR1</accession>
<sequence length="313" mass="36093">MLRDGRSIYSTNRFVQEIFVLYQASWDDLRQCIAKNHVDLTHLSAVLVKLEKKTHFDKKRQNEVEDIETSVTEIVQTILDKMDGMIVTRSTGTMKIMPDLVKILTNTLDDSFLPFYTLWTPKRDTEAVGISIDVTPSFRLDSDYLNFNRTFVNVDALKQISEIIGKDKCFMRLVLRDDDHWRLSLSHVETDVIREADDIHKMCILKMLKEGKPLDTDQDHMPNASYMESSARSFKFTEMCTSYAIKTAILRHIISCIRSTCGLGSCFISILLGREQDATSAAEQVCQERKKYMHDICTSDDFKDIQDWYIGAI</sequence>
<gene>
    <name evidence="1" type="ORF">MCOR_29878</name>
</gene>
<dbReference type="Proteomes" id="UP000507470">
    <property type="component" value="Unassembled WGS sequence"/>
</dbReference>
<evidence type="ECO:0000313" key="2">
    <source>
        <dbReference type="Proteomes" id="UP000507470"/>
    </source>
</evidence>
<proteinExistence type="predicted"/>
<dbReference type="OrthoDB" id="6054650at2759"/>
<keyword evidence="2" id="KW-1185">Reference proteome</keyword>
<dbReference type="EMBL" id="CACVKT020005441">
    <property type="protein sequence ID" value="CAC5395189.1"/>
    <property type="molecule type" value="Genomic_DNA"/>
</dbReference>
<organism evidence="1 2">
    <name type="scientific">Mytilus coruscus</name>
    <name type="common">Sea mussel</name>
    <dbReference type="NCBI Taxonomy" id="42192"/>
    <lineage>
        <taxon>Eukaryota</taxon>
        <taxon>Metazoa</taxon>
        <taxon>Spiralia</taxon>
        <taxon>Lophotrochozoa</taxon>
        <taxon>Mollusca</taxon>
        <taxon>Bivalvia</taxon>
        <taxon>Autobranchia</taxon>
        <taxon>Pteriomorphia</taxon>
        <taxon>Mytilida</taxon>
        <taxon>Mytiloidea</taxon>
        <taxon>Mytilidae</taxon>
        <taxon>Mytilinae</taxon>
        <taxon>Mytilus</taxon>
    </lineage>
</organism>
<evidence type="ECO:0000313" key="1">
    <source>
        <dbReference type="EMBL" id="CAC5395189.1"/>
    </source>
</evidence>
<protein>
    <submittedName>
        <fullName evidence="1">Uncharacterized protein</fullName>
    </submittedName>
</protein>
<reference evidence="1 2" key="1">
    <citation type="submission" date="2020-06" db="EMBL/GenBank/DDBJ databases">
        <authorList>
            <person name="Li R."/>
            <person name="Bekaert M."/>
        </authorList>
    </citation>
    <scope>NUCLEOTIDE SEQUENCE [LARGE SCALE GENOMIC DNA]</scope>
    <source>
        <strain evidence="2">wild</strain>
    </source>
</reference>